<name>A0ABS2P3D7_9BACI</name>
<comment type="caution">
    <text evidence="2">The sequence shown here is derived from an EMBL/GenBank/DDBJ whole genome shotgun (WGS) entry which is preliminary data.</text>
</comment>
<feature type="transmembrane region" description="Helical" evidence="1">
    <location>
        <begin position="230"/>
        <end position="251"/>
    </location>
</feature>
<evidence type="ECO:0000313" key="3">
    <source>
        <dbReference type="Proteomes" id="UP000737402"/>
    </source>
</evidence>
<dbReference type="EMBL" id="JAFBED010000008">
    <property type="protein sequence ID" value="MBM7621487.1"/>
    <property type="molecule type" value="Genomic_DNA"/>
</dbReference>
<feature type="transmembrane region" description="Helical" evidence="1">
    <location>
        <begin position="168"/>
        <end position="187"/>
    </location>
</feature>
<reference evidence="2 3" key="1">
    <citation type="submission" date="2021-01" db="EMBL/GenBank/DDBJ databases">
        <title>Genomic Encyclopedia of Type Strains, Phase IV (KMG-IV): sequencing the most valuable type-strain genomes for metagenomic binning, comparative biology and taxonomic classification.</title>
        <authorList>
            <person name="Goeker M."/>
        </authorList>
    </citation>
    <scope>NUCLEOTIDE SEQUENCE [LARGE SCALE GENOMIC DNA]</scope>
    <source>
        <strain evidence="2 3">DSM 25879</strain>
    </source>
</reference>
<keyword evidence="1" id="KW-1133">Transmembrane helix</keyword>
<feature type="transmembrane region" description="Helical" evidence="1">
    <location>
        <begin position="20"/>
        <end position="40"/>
    </location>
</feature>
<proteinExistence type="predicted"/>
<feature type="transmembrane region" description="Helical" evidence="1">
    <location>
        <begin position="90"/>
        <end position="116"/>
    </location>
</feature>
<keyword evidence="3" id="KW-1185">Reference proteome</keyword>
<dbReference type="Proteomes" id="UP000737402">
    <property type="component" value="Unassembled WGS sequence"/>
</dbReference>
<gene>
    <name evidence="2" type="ORF">JOC95_003376</name>
</gene>
<keyword evidence="1" id="KW-0812">Transmembrane</keyword>
<accession>A0ABS2P3D7</accession>
<evidence type="ECO:0000313" key="2">
    <source>
        <dbReference type="EMBL" id="MBM7621487.1"/>
    </source>
</evidence>
<keyword evidence="1" id="KW-0472">Membrane</keyword>
<organism evidence="2 3">
    <name type="scientific">Sutcliffiella tianshenii</name>
    <dbReference type="NCBI Taxonomy" id="1463404"/>
    <lineage>
        <taxon>Bacteria</taxon>
        <taxon>Bacillati</taxon>
        <taxon>Bacillota</taxon>
        <taxon>Bacilli</taxon>
        <taxon>Bacillales</taxon>
        <taxon>Bacillaceae</taxon>
        <taxon>Sutcliffiella</taxon>
    </lineage>
</organism>
<evidence type="ECO:0000256" key="1">
    <source>
        <dbReference type="SAM" id="Phobius"/>
    </source>
</evidence>
<protein>
    <submittedName>
        <fullName evidence="2">Uncharacterized protein</fullName>
    </submittedName>
</protein>
<feature type="transmembrane region" description="Helical" evidence="1">
    <location>
        <begin position="128"/>
        <end position="156"/>
    </location>
</feature>
<sequence length="258" mass="28777">MNAAFMGLIRKEWLISRLSFMLITLGLLSVWLISLGFTIYHGQPGIGLVVTTMILGGHIFYIAIFLLSGLIMEGKTQLWLHSPQSAYKILLGKIVTGVYMHLASFSIFILATIVLFEAFPTLEDFNYLSLFVSGGFGITAIGIELGLYLLFYWAFYHATGTHPVLGKYKALITLSFAFLLHSLLAYLGDTSVVNFISGLWPLPFENIVGLYFEIANGGGTINPDSIPLTIGYLLLYLFRISIWFLISVWLLEKVVEVK</sequence>
<feature type="transmembrane region" description="Helical" evidence="1">
    <location>
        <begin position="46"/>
        <end position="70"/>
    </location>
</feature>